<dbReference type="SUPFAM" id="SSF56112">
    <property type="entry name" value="Protein kinase-like (PK-like)"/>
    <property type="match status" value="1"/>
</dbReference>
<dbReference type="GO" id="GO:0008270">
    <property type="term" value="F:zinc ion binding"/>
    <property type="evidence" value="ECO:0007669"/>
    <property type="project" value="InterPro"/>
</dbReference>
<evidence type="ECO:0000256" key="2">
    <source>
        <dbReference type="PROSITE-ProRule" id="PRU00708"/>
    </source>
</evidence>
<dbReference type="GO" id="GO:0003723">
    <property type="term" value="F:RNA binding"/>
    <property type="evidence" value="ECO:0007669"/>
    <property type="project" value="InterPro"/>
</dbReference>
<keyword evidence="5" id="KW-1185">Reference proteome</keyword>
<dbReference type="InterPro" id="IPR008271">
    <property type="entry name" value="Ser/Thr_kinase_AS"/>
</dbReference>
<dbReference type="InterPro" id="IPR032867">
    <property type="entry name" value="DYW_dom"/>
</dbReference>
<evidence type="ECO:0000313" key="5">
    <source>
        <dbReference type="Proteomes" id="UP000655225"/>
    </source>
</evidence>
<proteinExistence type="predicted"/>
<dbReference type="OMA" id="VNYVMMS"/>
<dbReference type="GO" id="GO:0005524">
    <property type="term" value="F:ATP binding"/>
    <property type="evidence" value="ECO:0007669"/>
    <property type="project" value="InterPro"/>
</dbReference>
<dbReference type="InterPro" id="IPR002885">
    <property type="entry name" value="PPR_rpt"/>
</dbReference>
<protein>
    <recommendedName>
        <fullName evidence="3">Protein kinase domain-containing protein</fullName>
    </recommendedName>
</protein>
<dbReference type="PANTHER" id="PTHR47926:SF504">
    <property type="entry name" value="(WILD MALAYSIAN BANANA) HYPOTHETICAL PROTEIN"/>
    <property type="match status" value="1"/>
</dbReference>
<dbReference type="Proteomes" id="UP000655225">
    <property type="component" value="Unassembled WGS sequence"/>
</dbReference>
<feature type="repeat" description="PPR" evidence="2">
    <location>
        <begin position="631"/>
        <end position="661"/>
    </location>
</feature>
<dbReference type="InterPro" id="IPR000719">
    <property type="entry name" value="Prot_kinase_dom"/>
</dbReference>
<dbReference type="PROSITE" id="PS51375">
    <property type="entry name" value="PPR"/>
    <property type="match status" value="6"/>
</dbReference>
<dbReference type="PROSITE" id="PS00108">
    <property type="entry name" value="PROTEIN_KINASE_ST"/>
    <property type="match status" value="1"/>
</dbReference>
<dbReference type="InterPro" id="IPR011990">
    <property type="entry name" value="TPR-like_helical_dom_sf"/>
</dbReference>
<dbReference type="FunFam" id="1.25.40.10:FF:001320">
    <property type="entry name" value="Pentatricopeptide repeat-containing protein At5g39350"/>
    <property type="match status" value="1"/>
</dbReference>
<feature type="repeat" description="PPR" evidence="2">
    <location>
        <begin position="357"/>
        <end position="391"/>
    </location>
</feature>
<dbReference type="Pfam" id="PF13041">
    <property type="entry name" value="PPR_2"/>
    <property type="match status" value="3"/>
</dbReference>
<dbReference type="AlphaFoldDB" id="A0A835CWJ2"/>
<dbReference type="GO" id="GO:0009451">
    <property type="term" value="P:RNA modification"/>
    <property type="evidence" value="ECO:0007669"/>
    <property type="project" value="InterPro"/>
</dbReference>
<dbReference type="Pfam" id="PF20431">
    <property type="entry name" value="E_motif"/>
    <property type="match status" value="1"/>
</dbReference>
<reference evidence="4 5" key="1">
    <citation type="submission" date="2020-04" db="EMBL/GenBank/DDBJ databases">
        <title>Plant Genome Project.</title>
        <authorList>
            <person name="Zhang R.-G."/>
        </authorList>
    </citation>
    <scope>NUCLEOTIDE SEQUENCE [LARGE SCALE GENOMIC DNA]</scope>
    <source>
        <strain evidence="4">YNK0</strain>
        <tissue evidence="4">Leaf</tissue>
    </source>
</reference>
<dbReference type="FunFam" id="1.25.40.10:FF:000872">
    <property type="entry name" value="Putative pentatricopeptide repeat-containing protein"/>
    <property type="match status" value="1"/>
</dbReference>
<dbReference type="EMBL" id="JABCRI010001062">
    <property type="protein sequence ID" value="KAF8365038.1"/>
    <property type="molecule type" value="Genomic_DNA"/>
</dbReference>
<evidence type="ECO:0000313" key="4">
    <source>
        <dbReference type="EMBL" id="KAF8365038.1"/>
    </source>
</evidence>
<dbReference type="InterPro" id="IPR046960">
    <property type="entry name" value="PPR_At4g14850-like_plant"/>
</dbReference>
<dbReference type="Gene3D" id="1.25.40.10">
    <property type="entry name" value="Tetratricopeptide repeat domain"/>
    <property type="match status" value="5"/>
</dbReference>
<dbReference type="Pfam" id="PF01535">
    <property type="entry name" value="PPR"/>
    <property type="match status" value="3"/>
</dbReference>
<dbReference type="SMART" id="SM00220">
    <property type="entry name" value="S_TKc"/>
    <property type="match status" value="1"/>
</dbReference>
<feature type="domain" description="Protein kinase" evidence="3">
    <location>
        <begin position="18"/>
        <end position="277"/>
    </location>
</feature>
<name>A0A835CWJ2_TETSI</name>
<accession>A0A835CWJ2</accession>
<evidence type="ECO:0000259" key="3">
    <source>
        <dbReference type="PROSITE" id="PS50011"/>
    </source>
</evidence>
<comment type="caution">
    <text evidence="4">The sequence shown here is derived from an EMBL/GenBank/DDBJ whole genome shotgun (WGS) entry which is preliminary data.</text>
</comment>
<dbReference type="FunFam" id="1.25.40.10:FF:000031">
    <property type="entry name" value="Pentatricopeptide repeat-containing protein mitochondrial"/>
    <property type="match status" value="1"/>
</dbReference>
<evidence type="ECO:0000256" key="1">
    <source>
        <dbReference type="ARBA" id="ARBA00022737"/>
    </source>
</evidence>
<dbReference type="NCBIfam" id="TIGR00756">
    <property type="entry name" value="PPR"/>
    <property type="match status" value="5"/>
</dbReference>
<dbReference type="GO" id="GO:0004672">
    <property type="term" value="F:protein kinase activity"/>
    <property type="evidence" value="ECO:0007669"/>
    <property type="project" value="InterPro"/>
</dbReference>
<dbReference type="Pfam" id="PF14432">
    <property type="entry name" value="DYW_deaminase"/>
    <property type="match status" value="1"/>
</dbReference>
<feature type="repeat" description="PPR" evidence="2">
    <location>
        <begin position="561"/>
        <end position="595"/>
    </location>
</feature>
<feature type="repeat" description="PPR" evidence="2">
    <location>
        <begin position="799"/>
        <end position="833"/>
    </location>
</feature>
<dbReference type="Pfam" id="PF00069">
    <property type="entry name" value="Pkinase"/>
    <property type="match status" value="1"/>
</dbReference>
<gene>
    <name evidence="4" type="ORF">HHK36_032959</name>
</gene>
<dbReference type="PANTHER" id="PTHR47926">
    <property type="entry name" value="PENTATRICOPEPTIDE REPEAT-CONTAINING PROTEIN"/>
    <property type="match status" value="1"/>
</dbReference>
<organism evidence="4 5">
    <name type="scientific">Tetracentron sinense</name>
    <name type="common">Spur-leaf</name>
    <dbReference type="NCBI Taxonomy" id="13715"/>
    <lineage>
        <taxon>Eukaryota</taxon>
        <taxon>Viridiplantae</taxon>
        <taxon>Streptophyta</taxon>
        <taxon>Embryophyta</taxon>
        <taxon>Tracheophyta</taxon>
        <taxon>Spermatophyta</taxon>
        <taxon>Magnoliopsida</taxon>
        <taxon>Trochodendrales</taxon>
        <taxon>Trochodendraceae</taxon>
        <taxon>Tetracentron</taxon>
    </lineage>
</organism>
<dbReference type="InterPro" id="IPR046848">
    <property type="entry name" value="E_motif"/>
</dbReference>
<keyword evidence="1" id="KW-0677">Repeat</keyword>
<dbReference type="FunFam" id="1.25.40.10:FF:000285">
    <property type="entry name" value="Pentatricopeptide repeat-containing protein, chloroplastic"/>
    <property type="match status" value="1"/>
</dbReference>
<dbReference type="Gene3D" id="1.10.510.10">
    <property type="entry name" value="Transferase(Phosphotransferase) domain 1"/>
    <property type="match status" value="1"/>
</dbReference>
<feature type="repeat" description="PPR" evidence="2">
    <location>
        <begin position="662"/>
        <end position="696"/>
    </location>
</feature>
<dbReference type="PROSITE" id="PS50011">
    <property type="entry name" value="PROTEIN_KINASE_DOM"/>
    <property type="match status" value="1"/>
</dbReference>
<feature type="repeat" description="PPR" evidence="2">
    <location>
        <begin position="458"/>
        <end position="492"/>
    </location>
</feature>
<sequence length="973" mass="109763">MEDEITEKLSEIANLGEYVLRGRVGKGPQSIVWKAEHRSSGEEVALKQVYLSKLNRNLKDCLDCELNFLSSVKHPNIIRLINVIQAEGCIFLVFEFCAGGNLASYIQKHGRVQERIAKRFSQQLGAGLEVLHAHHIIHRDLKPENILLSTPDTDAVLKIADFGLSRIVHPGDYAETVCGSPFYMAPEVLEFQKYDEKVDMWSVGAILFELLNGYPPFHGSNSVQLLQNIKKCRGLPFSQLILPDLHPNCVDMCSRLLCTNPGICFVIGKYIRLWAWIFFNSVILPQFRIREWQRFAKLLRSCSKYSLLDQGKQIHAAVVKMGFGLDLIINNDLIDMYGKCSRSDMACVVFDKMLERNVISWTALMSGYLQQGNAKASLSLFCQIGSSEVRPNEFTFSTNLKACGFLGVPENGMQIHVLCLQTGFEGIPVVGNSIIDMYSKCRRIEEAARMFDIMPHKNLISWNAIIAAYTHEGHGSKSLLLFQRMQEQGEIPDEYTFGSTLKACSGLGALQEGSQIHASLITRGFLILVQTIIASALVDLYVKCQRLPEARQVFNRIEQKNVISWTAIIVGYAQEGSLQEAMDLYRQFRETGIRVDGFVLSSIMSIFADFALIEQGKQLHSYTIKVPSGLDISVANSVVDMYLKCGLTEEAERYFEEMPARNVVSWTVMITGYGKHGYGKDAIHLFNKMQSQNIVPDEVTYLAVLSACSHTGLIEESREHFSGLLNDPRIKPKVEHYACMVDLLGRAGCLKEAKNLIENMPLEPTAGIWQTLLSACRVHRDLEIGREVGEILLRLDGNNPVNYVMMSNIYAEAGEWGECERVREVMKVKGLKKEAGQSWIEIDKEVHFFYGGEDSHPLTERIHEVLKKMEKKMKEEMGYGYGVKFALHDVEEESKEESLRVHSEKLAIGLGLFCGGLEKGGEVIRVFKNLRVCGDCHEFIKGLSKLLKRVFVVRDANRFHRFENGICSCGDYW</sequence>
<dbReference type="FunFam" id="1.25.40.10:FF:000144">
    <property type="entry name" value="Pentatricopeptide repeat-containing protein, mitochondrial"/>
    <property type="match status" value="1"/>
</dbReference>
<dbReference type="OrthoDB" id="185373at2759"/>
<dbReference type="InterPro" id="IPR011009">
    <property type="entry name" value="Kinase-like_dom_sf"/>
</dbReference>